<dbReference type="SUPFAM" id="SSF53335">
    <property type="entry name" value="S-adenosyl-L-methionine-dependent methyltransferases"/>
    <property type="match status" value="1"/>
</dbReference>
<feature type="domain" description="Methyltransferase" evidence="1">
    <location>
        <begin position="56"/>
        <end position="155"/>
    </location>
</feature>
<dbReference type="STRING" id="1802202.A2730_01090"/>
<evidence type="ECO:0000313" key="3">
    <source>
        <dbReference type="Proteomes" id="UP000176855"/>
    </source>
</evidence>
<dbReference type="InterPro" id="IPR029063">
    <property type="entry name" value="SAM-dependent_MTases_sf"/>
</dbReference>
<dbReference type="Pfam" id="PF13649">
    <property type="entry name" value="Methyltransf_25"/>
    <property type="match status" value="1"/>
</dbReference>
<proteinExistence type="predicted"/>
<name>A0A1G2HN03_9BACT</name>
<evidence type="ECO:0000313" key="2">
    <source>
        <dbReference type="EMBL" id="OGZ63866.1"/>
    </source>
</evidence>
<gene>
    <name evidence="2" type="ORF">A2730_01090</name>
</gene>
<dbReference type="Proteomes" id="UP000176855">
    <property type="component" value="Unassembled WGS sequence"/>
</dbReference>
<dbReference type="EMBL" id="MHOO01000011">
    <property type="protein sequence ID" value="OGZ63866.1"/>
    <property type="molecule type" value="Genomic_DNA"/>
</dbReference>
<comment type="caution">
    <text evidence="2">The sequence shown here is derived from an EMBL/GenBank/DDBJ whole genome shotgun (WGS) entry which is preliminary data.</text>
</comment>
<dbReference type="AlphaFoldDB" id="A0A1G2HN03"/>
<reference evidence="2 3" key="1">
    <citation type="journal article" date="2016" name="Nat. Commun.">
        <title>Thousands of microbial genomes shed light on interconnected biogeochemical processes in an aquifer system.</title>
        <authorList>
            <person name="Anantharaman K."/>
            <person name="Brown C.T."/>
            <person name="Hug L.A."/>
            <person name="Sharon I."/>
            <person name="Castelle C.J."/>
            <person name="Probst A.J."/>
            <person name="Thomas B.C."/>
            <person name="Singh A."/>
            <person name="Wilkins M.J."/>
            <person name="Karaoz U."/>
            <person name="Brodie E.L."/>
            <person name="Williams K.H."/>
            <person name="Hubbard S.S."/>
            <person name="Banfield J.F."/>
        </authorList>
    </citation>
    <scope>NUCLEOTIDE SEQUENCE [LARGE SCALE GENOMIC DNA]</scope>
</reference>
<dbReference type="Gene3D" id="3.40.50.150">
    <property type="entry name" value="Vaccinia Virus protein VP39"/>
    <property type="match status" value="1"/>
</dbReference>
<sequence length="236" mass="26524">MQEVLAHPQKGSGEGIGLYRNGYRSHGLDFWGLKPGSEVVHFFNQMASLPWTEFSVLELGAGTGKNIMEFVRRDVKRAIAVEIDSLAMATLLDVTVKLEESGLLPEGRIALVKDDALSFLKHNREQFDIVVCYGLLHVFKEESVLHQVIDAIRQIVLKSGYLIMQSLTDKYPAPDIQPELKGVIMNPERIKTLFGPENWSLLHWDETDIVHSHAGSEENHRHGSVRAIFKHCSASK</sequence>
<organism evidence="2 3">
    <name type="scientific">Candidatus Staskawiczbacteria bacterium RIFCSPHIGHO2_01_FULL_39_25</name>
    <dbReference type="NCBI Taxonomy" id="1802202"/>
    <lineage>
        <taxon>Bacteria</taxon>
        <taxon>Candidatus Staskawicziibacteriota</taxon>
    </lineage>
</organism>
<protein>
    <recommendedName>
        <fullName evidence="1">Methyltransferase domain-containing protein</fullName>
    </recommendedName>
</protein>
<dbReference type="CDD" id="cd02440">
    <property type="entry name" value="AdoMet_MTases"/>
    <property type="match status" value="1"/>
</dbReference>
<evidence type="ECO:0000259" key="1">
    <source>
        <dbReference type="Pfam" id="PF13649"/>
    </source>
</evidence>
<accession>A0A1G2HN03</accession>
<dbReference type="InterPro" id="IPR041698">
    <property type="entry name" value="Methyltransf_25"/>
</dbReference>